<comment type="subcellular location">
    <subcellularLocation>
        <location evidence="1">Nucleus</location>
    </subcellularLocation>
</comment>
<dbReference type="EMBL" id="JPKZ01002286">
    <property type="protein sequence ID" value="KHN77424.1"/>
    <property type="molecule type" value="Genomic_DNA"/>
</dbReference>
<protein>
    <submittedName>
        <fullName evidence="8">Uncharacterized protein F42H10.5</fullName>
    </submittedName>
</protein>
<feature type="compositionally biased region" description="Basic and acidic residues" evidence="6">
    <location>
        <begin position="413"/>
        <end position="427"/>
    </location>
</feature>
<dbReference type="SUPFAM" id="SSF53098">
    <property type="entry name" value="Ribonuclease H-like"/>
    <property type="match status" value="1"/>
</dbReference>
<evidence type="ECO:0000256" key="3">
    <source>
        <dbReference type="ARBA" id="ARBA00022771"/>
    </source>
</evidence>
<feature type="compositionally biased region" description="Low complexity" evidence="6">
    <location>
        <begin position="255"/>
        <end position="270"/>
    </location>
</feature>
<organism evidence="8 9">
    <name type="scientific">Toxocara canis</name>
    <name type="common">Canine roundworm</name>
    <dbReference type="NCBI Taxonomy" id="6265"/>
    <lineage>
        <taxon>Eukaryota</taxon>
        <taxon>Metazoa</taxon>
        <taxon>Ecdysozoa</taxon>
        <taxon>Nematoda</taxon>
        <taxon>Chromadorea</taxon>
        <taxon>Rhabditida</taxon>
        <taxon>Spirurina</taxon>
        <taxon>Ascaridomorpha</taxon>
        <taxon>Ascaridoidea</taxon>
        <taxon>Toxocaridae</taxon>
        <taxon>Toxocara</taxon>
    </lineage>
</organism>
<dbReference type="OrthoDB" id="5839926at2759"/>
<keyword evidence="3" id="KW-0863">Zinc-finger</keyword>
<gene>
    <name evidence="8" type="primary">F42H10.5</name>
    <name evidence="8" type="ORF">Tcan_06872</name>
</gene>
<reference evidence="8 9" key="1">
    <citation type="submission" date="2014-11" db="EMBL/GenBank/DDBJ databases">
        <title>Genetic blueprint of the zoonotic pathogen Toxocara canis.</title>
        <authorList>
            <person name="Zhu X.-Q."/>
            <person name="Korhonen P.K."/>
            <person name="Cai H."/>
            <person name="Young N.D."/>
            <person name="Nejsum P."/>
            <person name="von Samson-Himmelstjerna G."/>
            <person name="Boag P.R."/>
            <person name="Tan P."/>
            <person name="Li Q."/>
            <person name="Min J."/>
            <person name="Yang Y."/>
            <person name="Wang X."/>
            <person name="Fang X."/>
            <person name="Hall R.S."/>
            <person name="Hofmann A."/>
            <person name="Sternberg P.W."/>
            <person name="Jex A.R."/>
            <person name="Gasser R.B."/>
        </authorList>
    </citation>
    <scope>NUCLEOTIDE SEQUENCE [LARGE SCALE GENOMIC DNA]</scope>
    <source>
        <strain evidence="8">PN_DK_2014</strain>
    </source>
</reference>
<evidence type="ECO:0000256" key="2">
    <source>
        <dbReference type="ARBA" id="ARBA00022723"/>
    </source>
</evidence>
<dbReference type="InterPro" id="IPR008906">
    <property type="entry name" value="HATC_C_dom"/>
</dbReference>
<evidence type="ECO:0000256" key="6">
    <source>
        <dbReference type="SAM" id="MobiDB-lite"/>
    </source>
</evidence>
<evidence type="ECO:0000256" key="5">
    <source>
        <dbReference type="ARBA" id="ARBA00023242"/>
    </source>
</evidence>
<dbReference type="STRING" id="6265.A0A0B2V7D4"/>
<dbReference type="InterPro" id="IPR012337">
    <property type="entry name" value="RNaseH-like_sf"/>
</dbReference>
<dbReference type="Pfam" id="PF05699">
    <property type="entry name" value="Dimer_Tnp_hAT"/>
    <property type="match status" value="1"/>
</dbReference>
<evidence type="ECO:0000313" key="8">
    <source>
        <dbReference type="EMBL" id="KHN77424.1"/>
    </source>
</evidence>
<dbReference type="GO" id="GO:0005634">
    <property type="term" value="C:nucleus"/>
    <property type="evidence" value="ECO:0007669"/>
    <property type="project" value="UniProtKB-SubCell"/>
</dbReference>
<feature type="region of interest" description="Disordered" evidence="6">
    <location>
        <begin position="197"/>
        <end position="216"/>
    </location>
</feature>
<feature type="region of interest" description="Disordered" evidence="6">
    <location>
        <begin position="406"/>
        <end position="451"/>
    </location>
</feature>
<dbReference type="InterPro" id="IPR052035">
    <property type="entry name" value="ZnF_BED_domain_contain"/>
</dbReference>
<evidence type="ECO:0000256" key="4">
    <source>
        <dbReference type="ARBA" id="ARBA00022833"/>
    </source>
</evidence>
<dbReference type="AlphaFoldDB" id="A0A0B2V7D4"/>
<evidence type="ECO:0000259" key="7">
    <source>
        <dbReference type="Pfam" id="PF05699"/>
    </source>
</evidence>
<dbReference type="Proteomes" id="UP000031036">
    <property type="component" value="Unassembled WGS sequence"/>
</dbReference>
<dbReference type="GO" id="GO:0008270">
    <property type="term" value="F:zinc ion binding"/>
    <property type="evidence" value="ECO:0007669"/>
    <property type="project" value="UniProtKB-KW"/>
</dbReference>
<comment type="caution">
    <text evidence="8">The sequence shown here is derived from an EMBL/GenBank/DDBJ whole genome shotgun (WGS) entry which is preliminary data.</text>
</comment>
<sequence>MLPLPMLHELHPTFTYLIAMQQQQQQQHHHQKVHHHRAPKTITPNGAAAPTIPGALAVAASPAAALFGEDDWSWHRNPAAAIRSGGTNKQTPVWKYFVYNKAENLSRCIVGDCTYMLKGPHTSTLACHLKKHPAEYAEFQKLKLDYTRDRNGGHLPSSSASSSSGCGSASGVNSIRSKSSFGSYSIKTNKLCDSPSGALNLSKHSPTGPITNRPSNHSMSNILNVLNARASAAALASGNAHLVNNPISALLSHENTNSNNNNKSNMSSNSDIPTSVQGDLQNPVFKNGGLFGENFAHLLSANAMATANGTTSRKWSREERKQKEMETKLALMLSATQLPTTIIENSFFRDFLEFAQPKFCVPRDINYIEEIINTQHSRMLVNLKNQLSASKRVAIMVDVLKLATPSSSASTSSDDKESKDAYSKDSDNSDSGFDVSSDENQSLPGSPRGVRDETQPIVRLCVSGAYFSALTQRTEVALLGIRTLADESNMLDAIRTTVEQVLSDFDIAPQKVSRYLTNGVVELVNSESSFKGEIFPRMLEPYNQKLTQSLLKVIDANETIEELKKSFYSMILNFVTRQDAMDLLQQIAGMFHQWRSVLSDFDIAPQKVSRYLTNGVVELVNSESSFKGEIFPRMLEPYNQKLTQSLLKVIDANETIEELKKSFYSMILNFVTRQDAMDLLQQIAGRAISLPITDSFLVLTDAVLELKDAFLSVCAQLAAENPIEPITTEQWQMLEGVSRLLRLFRTHMNVVQDGAYATIDGVVPSLMQLQLSLDKDFAILGDLAFQLKEDLKCRTASVLDMSAPDFDGSFIEATALNHHLALLLDDEQIAYAKSAIEQKLNERMRLADEAVARRSMKLNGCVDALLAAVADRNNTNSNSTSNSVSNGNSLEGAVSPSMIVPSTALYPDLIMAANERRKVMQERQHNDGKNRYAEAIVQSYFDELMCGGNQPMSGTPLSLAHSIPATLNGRQLPPLQFWQLNAVKCGQLTEIAIGLLTIPSSTVSLERIFATSPFDLSDTSASSSFTNQQPTFDPISLLKSIDDPERMERDVMLRFNRALIPKV</sequence>
<feature type="region of interest" description="Disordered" evidence="6">
    <location>
        <begin position="253"/>
        <end position="275"/>
    </location>
</feature>
<dbReference type="PANTHER" id="PTHR46481:SF10">
    <property type="entry name" value="ZINC FINGER BED DOMAIN-CONTAINING PROTEIN 39"/>
    <property type="match status" value="1"/>
</dbReference>
<dbReference type="GO" id="GO:0046983">
    <property type="term" value="F:protein dimerization activity"/>
    <property type="evidence" value="ECO:0007669"/>
    <property type="project" value="InterPro"/>
</dbReference>
<feature type="domain" description="HAT C-terminal dimerisation" evidence="7">
    <location>
        <begin position="970"/>
        <end position="1012"/>
    </location>
</feature>
<keyword evidence="4" id="KW-0862">Zinc</keyword>
<evidence type="ECO:0000256" key="1">
    <source>
        <dbReference type="ARBA" id="ARBA00004123"/>
    </source>
</evidence>
<dbReference type="PANTHER" id="PTHR46481">
    <property type="entry name" value="ZINC FINGER BED DOMAIN-CONTAINING PROTEIN 4"/>
    <property type="match status" value="1"/>
</dbReference>
<keyword evidence="5" id="KW-0539">Nucleus</keyword>
<name>A0A0B2V7D4_TOXCA</name>
<proteinExistence type="predicted"/>
<keyword evidence="9" id="KW-1185">Reference proteome</keyword>
<dbReference type="OMA" id="PRMLEPY"/>
<evidence type="ECO:0000313" key="9">
    <source>
        <dbReference type="Proteomes" id="UP000031036"/>
    </source>
</evidence>
<keyword evidence="2" id="KW-0479">Metal-binding</keyword>
<accession>A0A0B2V7D4</accession>